<dbReference type="PIRSF" id="PIRSF036483">
    <property type="entry name" value="PFK_XF0274"/>
    <property type="match status" value="1"/>
</dbReference>
<dbReference type="GO" id="GO:0006002">
    <property type="term" value="P:fructose 6-phosphate metabolic process"/>
    <property type="evidence" value="ECO:0007669"/>
    <property type="project" value="InterPro"/>
</dbReference>
<dbReference type="GO" id="GO:0047334">
    <property type="term" value="F:diphosphate-fructose-6-phosphate 1-phosphotransferase activity"/>
    <property type="evidence" value="ECO:0007669"/>
    <property type="project" value="InterPro"/>
</dbReference>
<dbReference type="InterPro" id="IPR011404">
    <property type="entry name" value="PPi-PFK"/>
</dbReference>
<dbReference type="PRINTS" id="PR00476">
    <property type="entry name" value="PHFRCTKINASE"/>
</dbReference>
<dbReference type="PANTHER" id="PTHR45770">
    <property type="entry name" value="ATP-DEPENDENT 6-PHOSPHOFRUCTOKINASE 1"/>
    <property type="match status" value="1"/>
</dbReference>
<evidence type="ECO:0000259" key="6">
    <source>
        <dbReference type="Pfam" id="PF00365"/>
    </source>
</evidence>
<dbReference type="GO" id="GO:0003872">
    <property type="term" value="F:6-phosphofructokinase activity"/>
    <property type="evidence" value="ECO:0007669"/>
    <property type="project" value="InterPro"/>
</dbReference>
<dbReference type="InterPro" id="IPR035966">
    <property type="entry name" value="PKF_sf"/>
</dbReference>
<dbReference type="AlphaFoldDB" id="A0A0F9VTM6"/>
<dbReference type="SUPFAM" id="SSF53784">
    <property type="entry name" value="Phosphofructokinase"/>
    <property type="match status" value="1"/>
</dbReference>
<feature type="domain" description="Phosphofructokinase" evidence="6">
    <location>
        <begin position="5"/>
        <end position="325"/>
    </location>
</feature>
<keyword evidence="5" id="KW-0460">Magnesium</keyword>
<dbReference type="Gene3D" id="3.40.50.460">
    <property type="entry name" value="Phosphofructokinase domain"/>
    <property type="match status" value="1"/>
</dbReference>
<evidence type="ECO:0000313" key="7">
    <source>
        <dbReference type="EMBL" id="KKN76806.1"/>
    </source>
</evidence>
<keyword evidence="4" id="KW-0418">Kinase</keyword>
<gene>
    <name evidence="7" type="ORF">LCGC14_0366730</name>
</gene>
<dbReference type="HAMAP" id="MF_01978">
    <property type="entry name" value="Phosphofructokinase_II_B2"/>
    <property type="match status" value="1"/>
</dbReference>
<accession>A0A0F9VTM6</accession>
<protein>
    <recommendedName>
        <fullName evidence="6">Phosphofructokinase domain-containing protein</fullName>
    </recommendedName>
</protein>
<keyword evidence="2" id="KW-0808">Transferase</keyword>
<dbReference type="Gene3D" id="3.40.50.450">
    <property type="match status" value="1"/>
</dbReference>
<evidence type="ECO:0000256" key="1">
    <source>
        <dbReference type="ARBA" id="ARBA00001946"/>
    </source>
</evidence>
<organism evidence="7">
    <name type="scientific">marine sediment metagenome</name>
    <dbReference type="NCBI Taxonomy" id="412755"/>
    <lineage>
        <taxon>unclassified sequences</taxon>
        <taxon>metagenomes</taxon>
        <taxon>ecological metagenomes</taxon>
    </lineage>
</organism>
<sequence>MKGKAVVAQSGGPTAVINTSAAGVIQTALANPETFTAIYGAENGILGVLNEELYDLSREDPAEIDRLRRSPSSLLGSCRHKLKSLDKDRTDYERILDVFKAHNIRFFFYIGGNDSMDTAAKLGRLADEVDYELICIGVPKTIDNDLACTDHCPGYGSVAKFNATAVMEAGLDTLALYTHDTCTVHEVMGRNAGWIAAATALARRHDDDAPHLILLPEAPFVEEAFIEAVQKCLTDHQRCFIACGEGVKTPDGQYLGEAGGQFAKDSFGHTQLGGAANAVRAIVEQKVGIKARTNRAGTAQRVARHFASATDAAEAYLVGQKAVEAAIAGVHGKMVTLERIGDDPYECTTGLAALEDVANGEKPVPPAFISDDGFGVTEAFRRYAQPLIAGQAEVEIAPDGLPLYARLAKHMVNKRT</sequence>
<comment type="caution">
    <text evidence="7">The sequence shown here is derived from an EMBL/GenBank/DDBJ whole genome shotgun (WGS) entry which is preliminary data.</text>
</comment>
<dbReference type="UniPathway" id="UPA00109">
    <property type="reaction ID" value="UER00182"/>
</dbReference>
<dbReference type="InterPro" id="IPR022953">
    <property type="entry name" value="ATP_PFK"/>
</dbReference>
<dbReference type="NCBIfam" id="NF010675">
    <property type="entry name" value="PRK14072.1"/>
    <property type="match status" value="1"/>
</dbReference>
<proteinExistence type="inferred from homology"/>
<reference evidence="7" key="1">
    <citation type="journal article" date="2015" name="Nature">
        <title>Complex archaea that bridge the gap between prokaryotes and eukaryotes.</title>
        <authorList>
            <person name="Spang A."/>
            <person name="Saw J.H."/>
            <person name="Jorgensen S.L."/>
            <person name="Zaremba-Niedzwiedzka K."/>
            <person name="Martijn J."/>
            <person name="Lind A.E."/>
            <person name="van Eijk R."/>
            <person name="Schleper C."/>
            <person name="Guy L."/>
            <person name="Ettema T.J."/>
        </authorList>
    </citation>
    <scope>NUCLEOTIDE SEQUENCE</scope>
</reference>
<dbReference type="InterPro" id="IPR000023">
    <property type="entry name" value="Phosphofructokinase_dom"/>
</dbReference>
<comment type="cofactor">
    <cofactor evidence="1">
        <name>Mg(2+)</name>
        <dbReference type="ChEBI" id="CHEBI:18420"/>
    </cofactor>
</comment>
<evidence type="ECO:0000256" key="2">
    <source>
        <dbReference type="ARBA" id="ARBA00022679"/>
    </source>
</evidence>
<evidence type="ECO:0000256" key="3">
    <source>
        <dbReference type="ARBA" id="ARBA00022723"/>
    </source>
</evidence>
<keyword evidence="3" id="KW-0479">Metal-binding</keyword>
<dbReference type="InterPro" id="IPR050929">
    <property type="entry name" value="PFKA"/>
</dbReference>
<evidence type="ECO:0000256" key="4">
    <source>
        <dbReference type="ARBA" id="ARBA00022777"/>
    </source>
</evidence>
<dbReference type="Pfam" id="PF00365">
    <property type="entry name" value="PFK"/>
    <property type="match status" value="1"/>
</dbReference>
<dbReference type="GO" id="GO:0046872">
    <property type="term" value="F:metal ion binding"/>
    <property type="evidence" value="ECO:0007669"/>
    <property type="project" value="UniProtKB-KW"/>
</dbReference>
<evidence type="ECO:0000256" key="5">
    <source>
        <dbReference type="ARBA" id="ARBA00022842"/>
    </source>
</evidence>
<dbReference type="EMBL" id="LAZR01000289">
    <property type="protein sequence ID" value="KKN76806.1"/>
    <property type="molecule type" value="Genomic_DNA"/>
</dbReference>
<name>A0A0F9VTM6_9ZZZZ</name>